<evidence type="ECO:0000313" key="1">
    <source>
        <dbReference type="EMBL" id="KAI9507350.1"/>
    </source>
</evidence>
<keyword evidence="2" id="KW-1185">Reference proteome</keyword>
<gene>
    <name evidence="1" type="ORF">F5148DRAFT_1285325</name>
</gene>
<sequence length="140" mass="15696">MPPLSIIHNFASSPSLSSSLVKVIDYSDGTIVRLNFLSNVDCGQDTTVISVVPNDEATAAISKLNEYEGLMIKKVKPKDLCKFLVHDDRAADGQQLKFYITAGPIWHMETLFGCSTFGYITYDVESSKLVYLKDFWRINH</sequence>
<organism evidence="1 2">
    <name type="scientific">Russula earlei</name>
    <dbReference type="NCBI Taxonomy" id="71964"/>
    <lineage>
        <taxon>Eukaryota</taxon>
        <taxon>Fungi</taxon>
        <taxon>Dikarya</taxon>
        <taxon>Basidiomycota</taxon>
        <taxon>Agaricomycotina</taxon>
        <taxon>Agaricomycetes</taxon>
        <taxon>Russulales</taxon>
        <taxon>Russulaceae</taxon>
        <taxon>Russula</taxon>
    </lineage>
</organism>
<name>A0ACC0U6L5_9AGAM</name>
<proteinExistence type="predicted"/>
<evidence type="ECO:0000313" key="2">
    <source>
        <dbReference type="Proteomes" id="UP001207468"/>
    </source>
</evidence>
<accession>A0ACC0U6L5</accession>
<comment type="caution">
    <text evidence="1">The sequence shown here is derived from an EMBL/GenBank/DDBJ whole genome shotgun (WGS) entry which is preliminary data.</text>
</comment>
<reference evidence="1" key="1">
    <citation type="submission" date="2021-03" db="EMBL/GenBank/DDBJ databases">
        <title>Evolutionary priming and transition to the ectomycorrhizal habit in an iconic lineage of mushroom-forming fungi: is preadaptation a requirement?</title>
        <authorList>
            <consortium name="DOE Joint Genome Institute"/>
            <person name="Looney B.P."/>
            <person name="Miyauchi S."/>
            <person name="Morin E."/>
            <person name="Drula E."/>
            <person name="Courty P.E."/>
            <person name="Chicoki N."/>
            <person name="Fauchery L."/>
            <person name="Kohler A."/>
            <person name="Kuo A."/>
            <person name="LaButti K."/>
            <person name="Pangilinan J."/>
            <person name="Lipzen A."/>
            <person name="Riley R."/>
            <person name="Andreopoulos W."/>
            <person name="He G."/>
            <person name="Johnson J."/>
            <person name="Barry K.W."/>
            <person name="Grigoriev I.V."/>
            <person name="Nagy L."/>
            <person name="Hibbett D."/>
            <person name="Henrissat B."/>
            <person name="Matheny P.B."/>
            <person name="Labbe J."/>
            <person name="Martin A.F."/>
        </authorList>
    </citation>
    <scope>NUCLEOTIDE SEQUENCE</scope>
    <source>
        <strain evidence="1">BPL698</strain>
    </source>
</reference>
<protein>
    <submittedName>
        <fullName evidence="1">Uncharacterized protein</fullName>
    </submittedName>
</protein>
<dbReference type="EMBL" id="JAGFNK010000129">
    <property type="protein sequence ID" value="KAI9507350.1"/>
    <property type="molecule type" value="Genomic_DNA"/>
</dbReference>
<dbReference type="Proteomes" id="UP001207468">
    <property type="component" value="Unassembled WGS sequence"/>
</dbReference>